<keyword evidence="6 16" id="KW-1133">Transmembrane helix</keyword>
<evidence type="ECO:0000256" key="4">
    <source>
        <dbReference type="ARBA" id="ARBA00022448"/>
    </source>
</evidence>
<evidence type="ECO:0000256" key="12">
    <source>
        <dbReference type="ARBA" id="ARBA00044668"/>
    </source>
</evidence>
<feature type="transmembrane region" description="Helical" evidence="16">
    <location>
        <begin position="21"/>
        <end position="43"/>
    </location>
</feature>
<evidence type="ECO:0000313" key="18">
    <source>
        <dbReference type="EMBL" id="CAE0459872.1"/>
    </source>
</evidence>
<evidence type="ECO:0000256" key="10">
    <source>
        <dbReference type="ARBA" id="ARBA00044656"/>
    </source>
</evidence>
<dbReference type="InterPro" id="IPR005828">
    <property type="entry name" value="MFS_sugar_transport-like"/>
</dbReference>
<dbReference type="GO" id="GO:0016020">
    <property type="term" value="C:membrane"/>
    <property type="evidence" value="ECO:0007669"/>
    <property type="project" value="UniProtKB-SubCell"/>
</dbReference>
<evidence type="ECO:0000256" key="14">
    <source>
        <dbReference type="ARBA" id="ARBA00044780"/>
    </source>
</evidence>
<feature type="region of interest" description="Disordered" evidence="15">
    <location>
        <begin position="235"/>
        <end position="256"/>
    </location>
</feature>
<feature type="transmembrane region" description="Helical" evidence="16">
    <location>
        <begin position="420"/>
        <end position="449"/>
    </location>
</feature>
<comment type="catalytic activity">
    <reaction evidence="9">
        <text>D-glucose(out) = D-glucose(in)</text>
        <dbReference type="Rhea" id="RHEA:60376"/>
        <dbReference type="ChEBI" id="CHEBI:4167"/>
    </reaction>
    <physiologicalReaction direction="left-to-right" evidence="9">
        <dbReference type="Rhea" id="RHEA:60377"/>
    </physiologicalReaction>
</comment>
<dbReference type="PROSITE" id="PS00216">
    <property type="entry name" value="SUGAR_TRANSPORT_1"/>
    <property type="match status" value="1"/>
</dbReference>
<evidence type="ECO:0000256" key="3">
    <source>
        <dbReference type="ARBA" id="ARBA00011738"/>
    </source>
</evidence>
<dbReference type="InterPro" id="IPR020846">
    <property type="entry name" value="MFS_dom"/>
</dbReference>
<feature type="transmembrane region" description="Helical" evidence="16">
    <location>
        <begin position="461"/>
        <end position="481"/>
    </location>
</feature>
<feature type="transmembrane region" description="Helical" evidence="16">
    <location>
        <begin position="493"/>
        <end position="512"/>
    </location>
</feature>
<dbReference type="EMBL" id="HBIO01006444">
    <property type="protein sequence ID" value="CAE0459872.1"/>
    <property type="molecule type" value="Transcribed_RNA"/>
</dbReference>
<dbReference type="InterPro" id="IPR003663">
    <property type="entry name" value="Sugar/inositol_transpt"/>
</dbReference>
<feature type="transmembrane region" description="Helical" evidence="16">
    <location>
        <begin position="380"/>
        <end position="400"/>
    </location>
</feature>
<dbReference type="InterPro" id="IPR036259">
    <property type="entry name" value="MFS_trans_sf"/>
</dbReference>
<accession>A0A7S3PYG7</accession>
<name>A0A7S3PYG7_9STRA</name>
<dbReference type="InterPro" id="IPR050820">
    <property type="entry name" value="MFS_Sugar_Transporter"/>
</dbReference>
<dbReference type="Pfam" id="PF00083">
    <property type="entry name" value="Sugar_tr"/>
    <property type="match status" value="2"/>
</dbReference>
<evidence type="ECO:0000256" key="13">
    <source>
        <dbReference type="ARBA" id="ARBA00044710"/>
    </source>
</evidence>
<evidence type="ECO:0000256" key="6">
    <source>
        <dbReference type="ARBA" id="ARBA00022989"/>
    </source>
</evidence>
<reference evidence="18" key="1">
    <citation type="submission" date="2021-01" db="EMBL/GenBank/DDBJ databases">
        <authorList>
            <person name="Corre E."/>
            <person name="Pelletier E."/>
            <person name="Niang G."/>
            <person name="Scheremetjew M."/>
            <person name="Finn R."/>
            <person name="Kale V."/>
            <person name="Holt S."/>
            <person name="Cochrane G."/>
            <person name="Meng A."/>
            <person name="Brown T."/>
            <person name="Cohen L."/>
        </authorList>
    </citation>
    <scope>NUCLEOTIDE SEQUENCE</scope>
    <source>
        <strain evidence="18">MM31A-1</strain>
    </source>
</reference>
<protein>
    <recommendedName>
        <fullName evidence="14">Hexose transporter 1</fullName>
    </recommendedName>
</protein>
<feature type="domain" description="Major facilitator superfamily (MFS) profile" evidence="17">
    <location>
        <begin position="17"/>
        <end position="515"/>
    </location>
</feature>
<comment type="catalytic activity">
    <reaction evidence="13">
        <text>D-fructose(out) = D-fructose(in)</text>
        <dbReference type="Rhea" id="RHEA:60372"/>
        <dbReference type="ChEBI" id="CHEBI:37721"/>
    </reaction>
    <physiologicalReaction direction="left-to-right" evidence="13">
        <dbReference type="Rhea" id="RHEA:60373"/>
    </physiologicalReaction>
</comment>
<comment type="catalytic activity">
    <reaction evidence="10">
        <text>D-xylose(out) = D-xylose(in)</text>
        <dbReference type="Rhea" id="RHEA:78427"/>
        <dbReference type="ChEBI" id="CHEBI:53455"/>
    </reaction>
    <physiologicalReaction direction="left-to-right" evidence="10">
        <dbReference type="Rhea" id="RHEA:78428"/>
    </physiologicalReaction>
</comment>
<comment type="subcellular location">
    <subcellularLocation>
        <location evidence="1">Membrane</location>
        <topology evidence="1">Multi-pass membrane protein</topology>
    </subcellularLocation>
</comment>
<evidence type="ECO:0000256" key="5">
    <source>
        <dbReference type="ARBA" id="ARBA00022692"/>
    </source>
</evidence>
<feature type="transmembrane region" description="Helical" evidence="16">
    <location>
        <begin position="309"/>
        <end position="332"/>
    </location>
</feature>
<evidence type="ECO:0000256" key="8">
    <source>
        <dbReference type="ARBA" id="ARBA00044637"/>
    </source>
</evidence>
<comment type="subunit">
    <text evidence="3">Homodimer.</text>
</comment>
<dbReference type="PRINTS" id="PR00171">
    <property type="entry name" value="SUGRTRNSPORT"/>
</dbReference>
<dbReference type="InterPro" id="IPR005829">
    <property type="entry name" value="Sugar_transporter_CS"/>
</dbReference>
<feature type="region of interest" description="Disordered" evidence="15">
    <location>
        <begin position="534"/>
        <end position="556"/>
    </location>
</feature>
<proteinExistence type="inferred from homology"/>
<dbReference type="SUPFAM" id="SSF103473">
    <property type="entry name" value="MFS general substrate transporter"/>
    <property type="match status" value="1"/>
</dbReference>
<dbReference type="Gene3D" id="1.20.1250.20">
    <property type="entry name" value="MFS general substrate transporter like domains"/>
    <property type="match status" value="2"/>
</dbReference>
<evidence type="ECO:0000256" key="9">
    <source>
        <dbReference type="ARBA" id="ARBA00044648"/>
    </source>
</evidence>
<evidence type="ECO:0000256" key="16">
    <source>
        <dbReference type="SAM" id="Phobius"/>
    </source>
</evidence>
<gene>
    <name evidence="18" type="ORF">CDEB00056_LOCUS4713</name>
</gene>
<dbReference type="GO" id="GO:1904659">
    <property type="term" value="P:D-glucose transmembrane transport"/>
    <property type="evidence" value="ECO:0007669"/>
    <property type="project" value="TreeGrafter"/>
</dbReference>
<evidence type="ECO:0000256" key="15">
    <source>
        <dbReference type="SAM" id="MobiDB-lite"/>
    </source>
</evidence>
<feature type="transmembrane region" description="Helical" evidence="16">
    <location>
        <begin position="108"/>
        <end position="129"/>
    </location>
</feature>
<comment type="catalytic activity">
    <reaction evidence="11">
        <text>D-mannose(out) = D-mannose(in)</text>
        <dbReference type="Rhea" id="RHEA:78391"/>
        <dbReference type="ChEBI" id="CHEBI:4208"/>
    </reaction>
    <physiologicalReaction direction="left-to-right" evidence="11">
        <dbReference type="Rhea" id="RHEA:78392"/>
    </physiologicalReaction>
</comment>
<comment type="similarity">
    <text evidence="2">Belongs to the major facilitator superfamily. Sugar transporter (TC 2.A.1.1) family.</text>
</comment>
<feature type="transmembrane region" description="Helical" evidence="16">
    <location>
        <begin position="174"/>
        <end position="195"/>
    </location>
</feature>
<feature type="transmembrane region" description="Helical" evidence="16">
    <location>
        <begin position="83"/>
        <end position="102"/>
    </location>
</feature>
<dbReference type="PANTHER" id="PTHR48023">
    <property type="entry name" value="D-XYLOSE-PROTON SYMPORTER-LIKE 2"/>
    <property type="match status" value="1"/>
</dbReference>
<keyword evidence="5 16" id="KW-0812">Transmembrane</keyword>
<dbReference type="PANTHER" id="PTHR48023:SF4">
    <property type="entry name" value="D-XYLOSE-PROTON SYMPORTER-LIKE 2"/>
    <property type="match status" value="1"/>
</dbReference>
<evidence type="ECO:0000259" key="17">
    <source>
        <dbReference type="PROSITE" id="PS50850"/>
    </source>
</evidence>
<dbReference type="PROSITE" id="PS50850">
    <property type="entry name" value="MFS"/>
    <property type="match status" value="1"/>
</dbReference>
<feature type="transmembrane region" description="Helical" evidence="16">
    <location>
        <begin position="55"/>
        <end position="76"/>
    </location>
</feature>
<evidence type="ECO:0000256" key="11">
    <source>
        <dbReference type="ARBA" id="ARBA00044662"/>
    </source>
</evidence>
<dbReference type="GO" id="GO:0022857">
    <property type="term" value="F:transmembrane transporter activity"/>
    <property type="evidence" value="ECO:0007669"/>
    <property type="project" value="InterPro"/>
</dbReference>
<feature type="transmembrane region" description="Helical" evidence="16">
    <location>
        <begin position="352"/>
        <end position="373"/>
    </location>
</feature>
<feature type="transmembrane region" description="Helical" evidence="16">
    <location>
        <begin position="141"/>
        <end position="162"/>
    </location>
</feature>
<evidence type="ECO:0000256" key="2">
    <source>
        <dbReference type="ARBA" id="ARBA00010992"/>
    </source>
</evidence>
<comment type="catalytic activity">
    <reaction evidence="12">
        <text>D-glucosamine(out) = D-glucosamine(in)</text>
        <dbReference type="Rhea" id="RHEA:78423"/>
        <dbReference type="ChEBI" id="CHEBI:58723"/>
    </reaction>
    <physiologicalReaction direction="left-to-right" evidence="12">
        <dbReference type="Rhea" id="RHEA:78424"/>
    </physiologicalReaction>
</comment>
<dbReference type="AlphaFoldDB" id="A0A7S3PYG7"/>
<keyword evidence="7 16" id="KW-0472">Membrane</keyword>
<comment type="catalytic activity">
    <reaction evidence="8">
        <text>D-galactose(in) = D-galactose(out)</text>
        <dbReference type="Rhea" id="RHEA:34915"/>
        <dbReference type="ChEBI" id="CHEBI:4139"/>
    </reaction>
    <physiologicalReaction direction="right-to-left" evidence="8">
        <dbReference type="Rhea" id="RHEA:34917"/>
    </physiologicalReaction>
</comment>
<evidence type="ECO:0000256" key="7">
    <source>
        <dbReference type="ARBA" id="ARBA00023136"/>
    </source>
</evidence>
<evidence type="ECO:0000256" key="1">
    <source>
        <dbReference type="ARBA" id="ARBA00004141"/>
    </source>
</evidence>
<keyword evidence="4" id="KW-0813">Transport</keyword>
<sequence>MTDSSTSNSIPPFVIKATISASLGGVLFGYDMGIISAALPMLTETFELSEKQEEMVVSFLYVGCCIGATFGGILCDKYGRKRMILLTDFVFIIGAFVLFFANEFPVVLLGRIIIGSAVAISGIADVAYLHEISPMEFRGSIVSCNEACISLGFLVSYVIGYIMSITIPDQDAGWRYMFLIGSFIALLQFISMATMPESPVWLKQKGRNRDAQYVLLQIYGDASAVGSVSFDDVEEMEQQKGPSSHTRNVDRPNLQERTPPLKKWMTLQSSSPTAQSSYASFEVTDTTNANIQQTQHTQRPSSTMDFLRYYYRQAIIAVFLAIMQQFCGHPNVLNFAPEIFAQIGFDSQEGRLVSTLLVGVAKFATTCLVILKIDKIGRKFLLLSGMSVIALSLLLLIIAYSSEGGRMENDDVDGEHHIPLTGKIIATIGVFGVAIGYAMSFGPLVWLLVSELFPSSIRGRALGGTTVLTYLSASVVSYTFLSGQDIFGPSIPFAIYFTLTMLSIVFAHVSIIETADKTPDVIHAELERMWSSNTADNKEEFESEDEIPPVQLNPIS</sequence>
<organism evidence="18">
    <name type="scientific">Chaetoceros debilis</name>
    <dbReference type="NCBI Taxonomy" id="122233"/>
    <lineage>
        <taxon>Eukaryota</taxon>
        <taxon>Sar</taxon>
        <taxon>Stramenopiles</taxon>
        <taxon>Ochrophyta</taxon>
        <taxon>Bacillariophyta</taxon>
        <taxon>Coscinodiscophyceae</taxon>
        <taxon>Chaetocerotophycidae</taxon>
        <taxon>Chaetocerotales</taxon>
        <taxon>Chaetocerotaceae</taxon>
        <taxon>Chaetoceros</taxon>
    </lineage>
</organism>